<sequence length="190" mass="18783">MVKLVTLVAAVSAFVGSAAAAVPFQIYTPGPNNWWVAKSQNILAWTCNDAPAQSYTVMLKIPGQASPLPIIAIVKNDACSIVIPEQVNQAAQGGYTIQLADTLNSTKVFAESQPFEIKALGAAYPATTASAPGATAGAGSGSGNGSGSGSGSAAAPTASQSGQSGQNGAASLQSMGIWAALAGVFLGVIA</sequence>
<accession>A0ABR3JTM6</accession>
<feature type="signal peptide" evidence="2">
    <location>
        <begin position="1"/>
        <end position="20"/>
    </location>
</feature>
<feature type="compositionally biased region" description="Gly residues" evidence="1">
    <location>
        <begin position="136"/>
        <end position="150"/>
    </location>
</feature>
<reference evidence="4" key="1">
    <citation type="submission" date="2024-06" db="EMBL/GenBank/DDBJ databases">
        <title>Multi-omics analyses provide insights into the biosynthesis of the anticancer antibiotic pleurotin in Hohenbuehelia grisea.</title>
        <authorList>
            <person name="Weaver J.A."/>
            <person name="Alberti F."/>
        </authorList>
    </citation>
    <scope>NUCLEOTIDE SEQUENCE [LARGE SCALE GENOMIC DNA]</scope>
    <source>
        <strain evidence="4">T-177</strain>
    </source>
</reference>
<feature type="region of interest" description="Disordered" evidence="1">
    <location>
        <begin position="133"/>
        <end position="166"/>
    </location>
</feature>
<proteinExistence type="predicted"/>
<comment type="caution">
    <text evidence="3">The sequence shown here is derived from an EMBL/GenBank/DDBJ whole genome shotgun (WGS) entry which is preliminary data.</text>
</comment>
<protein>
    <recommendedName>
        <fullName evidence="5">Ser-Thr-rich glycosyl-phosphatidyl-inositol-anchored membrane family-domain-containing protein</fullName>
    </recommendedName>
</protein>
<name>A0ABR3JTM6_9AGAR</name>
<gene>
    <name evidence="3" type="ORF">HGRIS_000639</name>
</gene>
<evidence type="ECO:0000256" key="1">
    <source>
        <dbReference type="SAM" id="MobiDB-lite"/>
    </source>
</evidence>
<organism evidence="3 4">
    <name type="scientific">Hohenbuehelia grisea</name>
    <dbReference type="NCBI Taxonomy" id="104357"/>
    <lineage>
        <taxon>Eukaryota</taxon>
        <taxon>Fungi</taxon>
        <taxon>Dikarya</taxon>
        <taxon>Basidiomycota</taxon>
        <taxon>Agaricomycotina</taxon>
        <taxon>Agaricomycetes</taxon>
        <taxon>Agaricomycetidae</taxon>
        <taxon>Agaricales</taxon>
        <taxon>Pleurotineae</taxon>
        <taxon>Pleurotaceae</taxon>
        <taxon>Hohenbuehelia</taxon>
    </lineage>
</organism>
<dbReference type="Proteomes" id="UP001556367">
    <property type="component" value="Unassembled WGS sequence"/>
</dbReference>
<feature type="compositionally biased region" description="Low complexity" evidence="1">
    <location>
        <begin position="151"/>
        <end position="166"/>
    </location>
</feature>
<keyword evidence="4" id="KW-1185">Reference proteome</keyword>
<dbReference type="EMBL" id="JASNQZ010000004">
    <property type="protein sequence ID" value="KAL0958496.1"/>
    <property type="molecule type" value="Genomic_DNA"/>
</dbReference>
<keyword evidence="2" id="KW-0732">Signal</keyword>
<evidence type="ECO:0008006" key="5">
    <source>
        <dbReference type="Google" id="ProtNLM"/>
    </source>
</evidence>
<evidence type="ECO:0000313" key="3">
    <source>
        <dbReference type="EMBL" id="KAL0958496.1"/>
    </source>
</evidence>
<evidence type="ECO:0000313" key="4">
    <source>
        <dbReference type="Proteomes" id="UP001556367"/>
    </source>
</evidence>
<evidence type="ECO:0000256" key="2">
    <source>
        <dbReference type="SAM" id="SignalP"/>
    </source>
</evidence>
<feature type="chain" id="PRO_5045752404" description="Ser-Thr-rich glycosyl-phosphatidyl-inositol-anchored membrane family-domain-containing protein" evidence="2">
    <location>
        <begin position="21"/>
        <end position="190"/>
    </location>
</feature>